<reference evidence="2 3" key="1">
    <citation type="submission" date="2024-07" db="EMBL/GenBank/DDBJ databases">
        <title>Genomic Encyclopedia of Type Strains, Phase V (KMG-V): Genome sequencing to study the core and pangenomes of soil and plant-associated prokaryotes.</title>
        <authorList>
            <person name="Whitman W."/>
        </authorList>
    </citation>
    <scope>NUCLEOTIDE SEQUENCE [LARGE SCALE GENOMIC DNA]</scope>
    <source>
        <strain evidence="2 3">USDA 415</strain>
    </source>
</reference>
<proteinExistence type="predicted"/>
<dbReference type="Proteomes" id="UP001565471">
    <property type="component" value="Unassembled WGS sequence"/>
</dbReference>
<feature type="signal peptide" evidence="1">
    <location>
        <begin position="1"/>
        <end position="27"/>
    </location>
</feature>
<dbReference type="CDD" id="cd02440">
    <property type="entry name" value="AdoMet_MTases"/>
    <property type="match status" value="1"/>
</dbReference>
<organism evidence="2 3">
    <name type="scientific">Bradyrhizobium elkanii</name>
    <dbReference type="NCBI Taxonomy" id="29448"/>
    <lineage>
        <taxon>Bacteria</taxon>
        <taxon>Pseudomonadati</taxon>
        <taxon>Pseudomonadota</taxon>
        <taxon>Alphaproteobacteria</taxon>
        <taxon>Hyphomicrobiales</taxon>
        <taxon>Nitrobacteraceae</taxon>
        <taxon>Bradyrhizobium</taxon>
    </lineage>
</organism>
<dbReference type="GeneID" id="92958176"/>
<dbReference type="InterPro" id="IPR029063">
    <property type="entry name" value="SAM-dependent_MTases_sf"/>
</dbReference>
<dbReference type="InterPro" id="IPR016980">
    <property type="entry name" value="S-AdoMet-dep_MeTrfase_Alr7345"/>
</dbReference>
<dbReference type="GO" id="GO:0008168">
    <property type="term" value="F:methyltransferase activity"/>
    <property type="evidence" value="ECO:0007669"/>
    <property type="project" value="UniProtKB-KW"/>
</dbReference>
<accession>A0ABV4FHI1</accession>
<evidence type="ECO:0000256" key="1">
    <source>
        <dbReference type="SAM" id="SignalP"/>
    </source>
</evidence>
<feature type="chain" id="PRO_5045415174" evidence="1">
    <location>
        <begin position="28"/>
        <end position="253"/>
    </location>
</feature>
<evidence type="ECO:0000313" key="2">
    <source>
        <dbReference type="EMBL" id="MEY9322746.1"/>
    </source>
</evidence>
<dbReference type="SUPFAM" id="SSF53335">
    <property type="entry name" value="S-adenosyl-L-methionine-dependent methyltransferases"/>
    <property type="match status" value="1"/>
</dbReference>
<dbReference type="EMBL" id="JBGBZA010000002">
    <property type="protein sequence ID" value="MEY9322746.1"/>
    <property type="molecule type" value="Genomic_DNA"/>
</dbReference>
<protein>
    <submittedName>
        <fullName evidence="2">Methyltransferase</fullName>
    </submittedName>
</protein>
<dbReference type="RefSeq" id="WP_016839782.1">
    <property type="nucleotide sequence ID" value="NZ_BJNL01000111.1"/>
</dbReference>
<dbReference type="Pfam" id="PF01209">
    <property type="entry name" value="Ubie_methyltran"/>
    <property type="match status" value="1"/>
</dbReference>
<dbReference type="Gene3D" id="3.40.50.150">
    <property type="entry name" value="Vaccinia Virus protein VP39"/>
    <property type="match status" value="1"/>
</dbReference>
<dbReference type="PIRSF" id="PIRSF031679">
    <property type="entry name" value="Mtase_Alr7345_prd"/>
    <property type="match status" value="1"/>
</dbReference>
<dbReference type="GO" id="GO:0032259">
    <property type="term" value="P:methylation"/>
    <property type="evidence" value="ECO:0007669"/>
    <property type="project" value="UniProtKB-KW"/>
</dbReference>
<gene>
    <name evidence="2" type="ORF">ABIF29_009545</name>
</gene>
<evidence type="ECO:0000313" key="3">
    <source>
        <dbReference type="Proteomes" id="UP001565471"/>
    </source>
</evidence>
<keyword evidence="1" id="KW-0732">Signal</keyword>
<keyword evidence="2" id="KW-0489">Methyltransferase</keyword>
<sequence length="253" mass="27731">MNRSILRAAACIAFVSAALLVVPQVRAEDAANPDYAAIVAAPDRSDADRQVDQRRQPAKMLAFAGVKPGMTILDMAASAGYSTELLARTVAPSGKVYAQDSATVLERFVKDRFDTRAKAPAMKNVVHVVRDYDDPIPPEVKDLDMITFFFFYHDIAYLPVDRAAMNKKMFAALKPGGFLVIADHSAKAGEGTSVAKTLHRIEESTLKQEIEAAGFKLVAEGDFLHHAEDPKDIPVFKAPVPIDEFVLKYQKPQ</sequence>
<name>A0ABV4FHI1_BRAEL</name>
<keyword evidence="2" id="KW-0808">Transferase</keyword>
<keyword evidence="3" id="KW-1185">Reference proteome</keyword>
<comment type="caution">
    <text evidence="2">The sequence shown here is derived from an EMBL/GenBank/DDBJ whole genome shotgun (WGS) entry which is preliminary data.</text>
</comment>